<evidence type="ECO:0000313" key="1">
    <source>
        <dbReference type="EMBL" id="MCW7753289.1"/>
    </source>
</evidence>
<dbReference type="Proteomes" id="UP001209681">
    <property type="component" value="Unassembled WGS sequence"/>
</dbReference>
<protein>
    <recommendedName>
        <fullName evidence="3">ATP-binding protein</fullName>
    </recommendedName>
</protein>
<sequence length="429" mass="47352">MNTALPLLHIHTSTKALAEIITHIELQCRNLLVMPAVSHKMQLAAEEVSTALPENTPLSIQVQERADRITLRLTCPPVEMDLAAFNLAWRPDLEKEASGLGLALASRWVDSFSLERDGSGRLHMLFSVEKIFAQNVPAPQPLNTHSFYRLIRPTPGTMAVCGQRLFHHLRNRGFTAKNFHPAKLSALTEEGRLFGALAETESGHICGAAFCIPDEGRLLTGYGPFVFSHGERQRMAADLACHCLERVGRKPFSGVLTRLFDEDCFPKEYFIPAGGHSGSGRRPAWHFPLSDDAGGSLHYTPEIATFIEAAVSTQDLPRKKILMEKPLAEARGPSVFSTALHRKEKRSRMRLLMGGEDMASNIQGHLEWLQKEGIEFCEMHLDLAIPEEASLIPALSRQNFTPVLLLPGGGAQGDLLILETRLHGKGDLA</sequence>
<name>A0ABT3N762_9BACT</name>
<dbReference type="RefSeq" id="WP_265424146.1">
    <property type="nucleotide sequence ID" value="NZ_JAPFPW010000003.1"/>
</dbReference>
<comment type="caution">
    <text evidence="1">The sequence shown here is derived from an EMBL/GenBank/DDBJ whole genome shotgun (WGS) entry which is preliminary data.</text>
</comment>
<gene>
    <name evidence="1" type="ORF">OOT00_04730</name>
</gene>
<proteinExistence type="predicted"/>
<evidence type="ECO:0000313" key="2">
    <source>
        <dbReference type="Proteomes" id="UP001209681"/>
    </source>
</evidence>
<reference evidence="1 2" key="1">
    <citation type="submission" date="2022-11" db="EMBL/GenBank/DDBJ databases">
        <title>Desulfobotulus tamanensis H1 sp. nov. - anaerobic, alkaliphilic, sulphate reducing bacterium isolated from terrestrial mud volcano.</title>
        <authorList>
            <person name="Frolova A."/>
            <person name="Merkel A.Y."/>
            <person name="Slobodkin A.I."/>
        </authorList>
    </citation>
    <scope>NUCLEOTIDE SEQUENCE [LARGE SCALE GENOMIC DNA]</scope>
    <source>
        <strain evidence="1 2">H1</strain>
    </source>
</reference>
<organism evidence="1 2">
    <name type="scientific">Desulfobotulus pelophilus</name>
    <dbReference type="NCBI Taxonomy" id="2823377"/>
    <lineage>
        <taxon>Bacteria</taxon>
        <taxon>Pseudomonadati</taxon>
        <taxon>Thermodesulfobacteriota</taxon>
        <taxon>Desulfobacteria</taxon>
        <taxon>Desulfobacterales</taxon>
        <taxon>Desulfobacteraceae</taxon>
        <taxon>Desulfobotulus</taxon>
    </lineage>
</organism>
<evidence type="ECO:0008006" key="3">
    <source>
        <dbReference type="Google" id="ProtNLM"/>
    </source>
</evidence>
<keyword evidence="2" id="KW-1185">Reference proteome</keyword>
<dbReference type="EMBL" id="JAPFPW010000003">
    <property type="protein sequence ID" value="MCW7753289.1"/>
    <property type="molecule type" value="Genomic_DNA"/>
</dbReference>
<accession>A0ABT3N762</accession>